<evidence type="ECO:0000259" key="13">
    <source>
        <dbReference type="PROSITE" id="PS51846"/>
    </source>
</evidence>
<proteinExistence type="inferred from homology"/>
<dbReference type="PROSITE" id="PS51846">
    <property type="entry name" value="CNNM"/>
    <property type="match status" value="1"/>
</dbReference>
<keyword evidence="15" id="KW-1185">Reference proteome</keyword>
<dbReference type="Proteomes" id="UP001596022">
    <property type="component" value="Unassembled WGS sequence"/>
</dbReference>
<name>A0ABV9GHA9_9BACL</name>
<dbReference type="Pfam" id="PF03471">
    <property type="entry name" value="CorC_HlyC"/>
    <property type="match status" value="1"/>
</dbReference>
<evidence type="ECO:0000256" key="5">
    <source>
        <dbReference type="ARBA" id="ARBA00022737"/>
    </source>
</evidence>
<accession>A0ABV9GHA9</accession>
<comment type="subcellular location">
    <subcellularLocation>
        <location evidence="1">Cell membrane</location>
        <topology evidence="1">Multi-pass membrane protein</topology>
    </subcellularLocation>
</comment>
<dbReference type="SUPFAM" id="SSF56176">
    <property type="entry name" value="FAD-binding/transporter-associated domain-like"/>
    <property type="match status" value="1"/>
</dbReference>
<reference evidence="15" key="1">
    <citation type="journal article" date="2019" name="Int. J. Syst. Evol. Microbiol.">
        <title>The Global Catalogue of Microorganisms (GCM) 10K type strain sequencing project: providing services to taxonomists for standard genome sequencing and annotation.</title>
        <authorList>
            <consortium name="The Broad Institute Genomics Platform"/>
            <consortium name="The Broad Institute Genome Sequencing Center for Infectious Disease"/>
            <person name="Wu L."/>
            <person name="Ma J."/>
        </authorList>
    </citation>
    <scope>NUCLEOTIDE SEQUENCE [LARGE SCALE GENOMIC DNA]</scope>
    <source>
        <strain evidence="15">CGMCC 1.16306</strain>
    </source>
</reference>
<feature type="transmembrane region" description="Helical" evidence="11">
    <location>
        <begin position="58"/>
        <end position="77"/>
    </location>
</feature>
<organism evidence="14 15">
    <name type="scientific">Camelliibacillus cellulosilyticus</name>
    <dbReference type="NCBI Taxonomy" id="2174486"/>
    <lineage>
        <taxon>Bacteria</taxon>
        <taxon>Bacillati</taxon>
        <taxon>Bacillota</taxon>
        <taxon>Bacilli</taxon>
        <taxon>Bacillales</taxon>
        <taxon>Sporolactobacillaceae</taxon>
        <taxon>Camelliibacillus</taxon>
    </lineage>
</organism>
<comment type="caution">
    <text evidence="14">The sequence shown here is derived from an EMBL/GenBank/DDBJ whole genome shotgun (WGS) entry which is preliminary data.</text>
</comment>
<evidence type="ECO:0000256" key="6">
    <source>
        <dbReference type="ARBA" id="ARBA00022989"/>
    </source>
</evidence>
<dbReference type="InterPro" id="IPR002550">
    <property type="entry name" value="CNNM"/>
</dbReference>
<feature type="transmembrane region" description="Helical" evidence="11">
    <location>
        <begin position="6"/>
        <end position="27"/>
    </location>
</feature>
<dbReference type="InterPro" id="IPR000644">
    <property type="entry name" value="CBS_dom"/>
</dbReference>
<dbReference type="Pfam" id="PF01595">
    <property type="entry name" value="CNNM"/>
    <property type="match status" value="1"/>
</dbReference>
<keyword evidence="4 10" id="KW-0812">Transmembrane</keyword>
<dbReference type="SMART" id="SM01091">
    <property type="entry name" value="CorC_HlyC"/>
    <property type="match status" value="1"/>
</dbReference>
<evidence type="ECO:0000259" key="12">
    <source>
        <dbReference type="PROSITE" id="PS51371"/>
    </source>
</evidence>
<dbReference type="SUPFAM" id="SSF54631">
    <property type="entry name" value="CBS-domain pair"/>
    <property type="match status" value="1"/>
</dbReference>
<dbReference type="PROSITE" id="PS51371">
    <property type="entry name" value="CBS"/>
    <property type="match status" value="2"/>
</dbReference>
<dbReference type="InterPro" id="IPR046342">
    <property type="entry name" value="CBS_dom_sf"/>
</dbReference>
<protein>
    <submittedName>
        <fullName evidence="14">Hemolysin family protein</fullName>
    </submittedName>
</protein>
<feature type="transmembrane region" description="Helical" evidence="11">
    <location>
        <begin position="133"/>
        <end position="156"/>
    </location>
</feature>
<gene>
    <name evidence="14" type="ORF">ACFO4N_02950</name>
</gene>
<keyword evidence="3" id="KW-1003">Cell membrane</keyword>
<evidence type="ECO:0000256" key="9">
    <source>
        <dbReference type="PROSITE-ProRule" id="PRU00703"/>
    </source>
</evidence>
<feature type="transmembrane region" description="Helical" evidence="11">
    <location>
        <begin position="97"/>
        <end position="121"/>
    </location>
</feature>
<dbReference type="InterPro" id="IPR016169">
    <property type="entry name" value="FAD-bd_PCMH_sub2"/>
</dbReference>
<sequence length="437" mass="49468">MNIINIVFIIFLIVISAYFVAAEFAIVRVRKTKIDQLALNGNKNALAVQKILLELDTYLSTTQLGITIVSLIIGWLGEPTIGHLLQPIFTALHLPEAAARSVAVILAFVVITFFHVVLGELAPKTFAIQKAEAICLFIARPLILFSTVMYPFIWLLNGSSRLFVRLFGLTPATEAETAHSEEELRLILSESYQSGEINRSEMEYVNKIFDFDDRVAKEVMVPRTEIVCLFVENTLEENLDILREEKYTRYPVAETDKDHILGYVNIKDIFGDYLHNKHRMMKDYIRPATIAMENTPVDELLKKMQGNKSHMAIIVDEYGGTAGLVTIEDILEEIVGEIQDEFDLDEQPDIRNLNDEKIIIDGKVLISEINDRFDLDLDDTTIDTIGGWILSRDVDAVKGTKIVYGPFEFTVINIDGHQIKEIEVRKLNRPPAADPEK</sequence>
<evidence type="ECO:0000256" key="3">
    <source>
        <dbReference type="ARBA" id="ARBA00022475"/>
    </source>
</evidence>
<comment type="similarity">
    <text evidence="2">Belongs to the UPF0053 family.</text>
</comment>
<evidence type="ECO:0000256" key="10">
    <source>
        <dbReference type="PROSITE-ProRule" id="PRU01193"/>
    </source>
</evidence>
<evidence type="ECO:0000256" key="4">
    <source>
        <dbReference type="ARBA" id="ARBA00022692"/>
    </source>
</evidence>
<dbReference type="EMBL" id="JBHSFW010000001">
    <property type="protein sequence ID" value="MFC4617684.1"/>
    <property type="molecule type" value="Genomic_DNA"/>
</dbReference>
<evidence type="ECO:0000256" key="7">
    <source>
        <dbReference type="ARBA" id="ARBA00023122"/>
    </source>
</evidence>
<evidence type="ECO:0000256" key="2">
    <source>
        <dbReference type="ARBA" id="ARBA00006337"/>
    </source>
</evidence>
<dbReference type="PANTHER" id="PTHR43099">
    <property type="entry name" value="UPF0053 PROTEIN YRKA"/>
    <property type="match status" value="1"/>
</dbReference>
<feature type="domain" description="CBS" evidence="12">
    <location>
        <begin position="220"/>
        <end position="279"/>
    </location>
</feature>
<evidence type="ECO:0000313" key="14">
    <source>
        <dbReference type="EMBL" id="MFC4617684.1"/>
    </source>
</evidence>
<dbReference type="InterPro" id="IPR005170">
    <property type="entry name" value="Transptr-assoc_dom"/>
</dbReference>
<evidence type="ECO:0000256" key="8">
    <source>
        <dbReference type="ARBA" id="ARBA00023136"/>
    </source>
</evidence>
<keyword evidence="5" id="KW-0677">Repeat</keyword>
<feature type="domain" description="CNNM transmembrane" evidence="13">
    <location>
        <begin position="1"/>
        <end position="201"/>
    </location>
</feature>
<dbReference type="PANTHER" id="PTHR43099:SF2">
    <property type="entry name" value="UPF0053 PROTEIN YRKA"/>
    <property type="match status" value="1"/>
</dbReference>
<dbReference type="CDD" id="cd04590">
    <property type="entry name" value="CBS_pair_CorC_HlyC_assoc"/>
    <property type="match status" value="1"/>
</dbReference>
<evidence type="ECO:0000313" key="15">
    <source>
        <dbReference type="Proteomes" id="UP001596022"/>
    </source>
</evidence>
<dbReference type="InterPro" id="IPR051676">
    <property type="entry name" value="UPF0053_domain"/>
</dbReference>
<dbReference type="InterPro" id="IPR044751">
    <property type="entry name" value="Ion_transp-like_CBS"/>
</dbReference>
<dbReference type="Pfam" id="PF00571">
    <property type="entry name" value="CBS"/>
    <property type="match status" value="2"/>
</dbReference>
<dbReference type="Gene3D" id="3.10.580.10">
    <property type="entry name" value="CBS-domain"/>
    <property type="match status" value="1"/>
</dbReference>
<keyword evidence="7 9" id="KW-0129">CBS domain</keyword>
<evidence type="ECO:0000256" key="11">
    <source>
        <dbReference type="SAM" id="Phobius"/>
    </source>
</evidence>
<feature type="domain" description="CBS" evidence="12">
    <location>
        <begin position="280"/>
        <end position="341"/>
    </location>
</feature>
<evidence type="ECO:0000256" key="1">
    <source>
        <dbReference type="ARBA" id="ARBA00004651"/>
    </source>
</evidence>
<keyword evidence="6 10" id="KW-1133">Transmembrane helix</keyword>
<dbReference type="Gene3D" id="3.30.465.10">
    <property type="match status" value="1"/>
</dbReference>
<keyword evidence="8 10" id="KW-0472">Membrane</keyword>
<dbReference type="InterPro" id="IPR036318">
    <property type="entry name" value="FAD-bd_PCMH-like_sf"/>
</dbReference>
<dbReference type="RefSeq" id="WP_376844716.1">
    <property type="nucleotide sequence ID" value="NZ_JBHSFW010000001.1"/>
</dbReference>